<accession>A0ABV1A583</accession>
<evidence type="ECO:0000313" key="1">
    <source>
        <dbReference type="EMBL" id="MEQ2313555.1"/>
    </source>
</evidence>
<evidence type="ECO:0000313" key="2">
    <source>
        <dbReference type="Proteomes" id="UP001469553"/>
    </source>
</evidence>
<gene>
    <name evidence="1" type="ORF">AMECASPLE_003162</name>
</gene>
<dbReference type="EMBL" id="JAHRIP010084761">
    <property type="protein sequence ID" value="MEQ2313555.1"/>
    <property type="molecule type" value="Genomic_DNA"/>
</dbReference>
<dbReference type="Proteomes" id="UP001469553">
    <property type="component" value="Unassembled WGS sequence"/>
</dbReference>
<name>A0ABV1A583_9TELE</name>
<proteinExistence type="predicted"/>
<protein>
    <submittedName>
        <fullName evidence="1">Uncharacterized protein</fullName>
    </submittedName>
</protein>
<comment type="caution">
    <text evidence="1">The sequence shown here is derived from an EMBL/GenBank/DDBJ whole genome shotgun (WGS) entry which is preliminary data.</text>
</comment>
<reference evidence="1 2" key="1">
    <citation type="submission" date="2021-06" db="EMBL/GenBank/DDBJ databases">
        <authorList>
            <person name="Palmer J.M."/>
        </authorList>
    </citation>
    <scope>NUCLEOTIDE SEQUENCE [LARGE SCALE GENOMIC DNA]</scope>
    <source>
        <strain evidence="1 2">AS_MEX2019</strain>
        <tissue evidence="1">Muscle</tissue>
    </source>
</reference>
<keyword evidence="2" id="KW-1185">Reference proteome</keyword>
<organism evidence="1 2">
    <name type="scientific">Ameca splendens</name>
    <dbReference type="NCBI Taxonomy" id="208324"/>
    <lineage>
        <taxon>Eukaryota</taxon>
        <taxon>Metazoa</taxon>
        <taxon>Chordata</taxon>
        <taxon>Craniata</taxon>
        <taxon>Vertebrata</taxon>
        <taxon>Euteleostomi</taxon>
        <taxon>Actinopterygii</taxon>
        <taxon>Neopterygii</taxon>
        <taxon>Teleostei</taxon>
        <taxon>Neoteleostei</taxon>
        <taxon>Acanthomorphata</taxon>
        <taxon>Ovalentaria</taxon>
        <taxon>Atherinomorphae</taxon>
        <taxon>Cyprinodontiformes</taxon>
        <taxon>Goodeidae</taxon>
        <taxon>Ameca</taxon>
    </lineage>
</organism>
<sequence length="130" mass="14622">MRESSSVQTDEVQSVSQGYMGKINCIIGSLLQCLSNNCVISVAVEQKCGIESESCSGIECYLPKTGYLAIPLKCKLDTQWYEYYKTPKQTFSSPPNWKLEIRIHRHHHCPLTVSGYIFLHNTGGHPVLID</sequence>